<name>A0A5M3W4L7_9ACTN</name>
<dbReference type="RefSeq" id="WP_170317116.1">
    <property type="nucleotide sequence ID" value="NZ_BAAABN010000007.1"/>
</dbReference>
<dbReference type="InterPro" id="IPR050515">
    <property type="entry name" value="Beta-lactam/transpept"/>
</dbReference>
<dbReference type="Gene3D" id="3.90.1310.10">
    <property type="entry name" value="Penicillin-binding protein 2a (Domain 2)"/>
    <property type="match status" value="1"/>
</dbReference>
<proteinExistence type="predicted"/>
<dbReference type="Gene3D" id="3.40.710.10">
    <property type="entry name" value="DD-peptidase/beta-lactamase superfamily"/>
    <property type="match status" value="1"/>
</dbReference>
<dbReference type="Pfam" id="PF00905">
    <property type="entry name" value="Transpeptidase"/>
    <property type="match status" value="1"/>
</dbReference>
<protein>
    <submittedName>
        <fullName evidence="3">Penicillin-binding protein A</fullName>
    </submittedName>
</protein>
<feature type="domain" description="Penicillin-binding protein transpeptidase" evidence="1">
    <location>
        <begin position="153"/>
        <end position="469"/>
    </location>
</feature>
<dbReference type="GO" id="GO:0071555">
    <property type="term" value="P:cell wall organization"/>
    <property type="evidence" value="ECO:0007669"/>
    <property type="project" value="TreeGrafter"/>
</dbReference>
<evidence type="ECO:0000259" key="1">
    <source>
        <dbReference type="Pfam" id="PF00905"/>
    </source>
</evidence>
<dbReference type="GO" id="GO:0071972">
    <property type="term" value="F:peptidoglycan L,D-transpeptidase activity"/>
    <property type="evidence" value="ECO:0007669"/>
    <property type="project" value="TreeGrafter"/>
</dbReference>
<dbReference type="InterPro" id="IPR054120">
    <property type="entry name" value="PBPA_dimer"/>
</dbReference>
<evidence type="ECO:0000259" key="2">
    <source>
        <dbReference type="Pfam" id="PF21922"/>
    </source>
</evidence>
<feature type="domain" description="Penicillin binding protein A dimerisation" evidence="2">
    <location>
        <begin position="52"/>
        <end position="122"/>
    </location>
</feature>
<dbReference type="SUPFAM" id="SSF56601">
    <property type="entry name" value="beta-lactamase/transpeptidase-like"/>
    <property type="match status" value="1"/>
</dbReference>
<accession>A0A5M3W4L7</accession>
<keyword evidence="4" id="KW-1185">Reference proteome</keyword>
<comment type="caution">
    <text evidence="3">The sequence shown here is derived from an EMBL/GenBank/DDBJ whole genome shotgun (WGS) entry which is preliminary data.</text>
</comment>
<dbReference type="Pfam" id="PF21922">
    <property type="entry name" value="PBP_dimer_2"/>
    <property type="match status" value="1"/>
</dbReference>
<dbReference type="Proteomes" id="UP000334990">
    <property type="component" value="Unassembled WGS sequence"/>
</dbReference>
<evidence type="ECO:0000313" key="4">
    <source>
        <dbReference type="Proteomes" id="UP000334990"/>
    </source>
</evidence>
<reference evidence="3 4" key="1">
    <citation type="submission" date="2019-10" db="EMBL/GenBank/DDBJ databases">
        <title>Whole genome shotgun sequence of Acrocarpospora corrugata NBRC 13972.</title>
        <authorList>
            <person name="Ichikawa N."/>
            <person name="Kimura A."/>
            <person name="Kitahashi Y."/>
            <person name="Komaki H."/>
            <person name="Oguchi A."/>
        </authorList>
    </citation>
    <scope>NUCLEOTIDE SEQUENCE [LARGE SCALE GENOMIC DNA]</scope>
    <source>
        <strain evidence="3 4">NBRC 13972</strain>
    </source>
</reference>
<dbReference type="EMBL" id="BLAD01000071">
    <property type="protein sequence ID" value="GES03714.1"/>
    <property type="molecule type" value="Genomic_DNA"/>
</dbReference>
<sequence length="472" mass="49669">MNIPLRQVASVSGMMLFALLANATYIEVFRSPSLGTDVRNQRTMIAKFNTSRGDLLLRDGTVLATSREVRGRYRYQRVYPQGPMYAPVTGFISLYRDTGVEQAEDPALSGADPRVKVRTLLKDTSRGASVTLTIDPRAQRAAYEGLRDTGKRGAVVALDPATGAILALVSFPTYDPNDFATFDPVRLAHVDKELQADPSRPLLNRATSQNYPPGSAFKVVTAAAALDAGKYAPGTAITAPPRLRLPGSSVLLRNARDEDCGGGTPTLATAFQLSCNTAFATLGLSLGQDALRRQAAAFGFGDDGLTVPLAVAASRYPDGMDRAQTAMSAIGQFDDRATPLGIALLSAAVANGGMLMRPYLVDEIRLTDGTMVSLTNPEEYRETMPISVAEQLTEMMVGVTRPGGTGTAAAIPGIDVAAKTGTAENDGPDHAVFTAFAPAARPRVAVGVLVEHGGFGGEVAAPIAKAVIEALL</sequence>
<dbReference type="InterPro" id="IPR001460">
    <property type="entry name" value="PCN-bd_Tpept"/>
</dbReference>
<dbReference type="InterPro" id="IPR012338">
    <property type="entry name" value="Beta-lactam/transpept-like"/>
</dbReference>
<dbReference type="PANTHER" id="PTHR30627:SF24">
    <property type="entry name" value="PENICILLIN-BINDING PROTEIN 4B"/>
    <property type="match status" value="1"/>
</dbReference>
<dbReference type="GO" id="GO:0005886">
    <property type="term" value="C:plasma membrane"/>
    <property type="evidence" value="ECO:0007669"/>
    <property type="project" value="TreeGrafter"/>
</dbReference>
<dbReference type="PANTHER" id="PTHR30627">
    <property type="entry name" value="PEPTIDOGLYCAN D,D-TRANSPEPTIDASE"/>
    <property type="match status" value="1"/>
</dbReference>
<dbReference type="AlphaFoldDB" id="A0A5M3W4L7"/>
<evidence type="ECO:0000313" key="3">
    <source>
        <dbReference type="EMBL" id="GES03714.1"/>
    </source>
</evidence>
<organism evidence="3 4">
    <name type="scientific">Acrocarpospora corrugata</name>
    <dbReference type="NCBI Taxonomy" id="35763"/>
    <lineage>
        <taxon>Bacteria</taxon>
        <taxon>Bacillati</taxon>
        <taxon>Actinomycetota</taxon>
        <taxon>Actinomycetes</taxon>
        <taxon>Streptosporangiales</taxon>
        <taxon>Streptosporangiaceae</taxon>
        <taxon>Acrocarpospora</taxon>
    </lineage>
</organism>
<gene>
    <name evidence="3" type="primary">pbpA_1</name>
    <name evidence="3" type="ORF">Acor_57800</name>
</gene>
<dbReference type="GO" id="GO:0008658">
    <property type="term" value="F:penicillin binding"/>
    <property type="evidence" value="ECO:0007669"/>
    <property type="project" value="InterPro"/>
</dbReference>